<dbReference type="Gene3D" id="3.40.50.300">
    <property type="entry name" value="P-loop containing nucleotide triphosphate hydrolases"/>
    <property type="match status" value="1"/>
</dbReference>
<dbReference type="Gene3D" id="1.10.533.10">
    <property type="entry name" value="Death Domain, Fas"/>
    <property type="match status" value="1"/>
</dbReference>
<dbReference type="InterPro" id="IPR004020">
    <property type="entry name" value="DAPIN"/>
</dbReference>
<dbReference type="RefSeq" id="XP_026161488.1">
    <property type="nucleotide sequence ID" value="XM_026305703.1"/>
</dbReference>
<dbReference type="InterPro" id="IPR011029">
    <property type="entry name" value="DEATH-like_dom_sf"/>
</dbReference>
<dbReference type="InterPro" id="IPR051261">
    <property type="entry name" value="NLR"/>
</dbReference>
<dbReference type="Proteomes" id="UP000261640">
    <property type="component" value="Unplaced"/>
</dbReference>
<keyword evidence="2" id="KW-0963">Cytoplasm</keyword>
<dbReference type="GeneTree" id="ENSGT01150000286915"/>
<evidence type="ECO:0000256" key="4">
    <source>
        <dbReference type="ARBA" id="ARBA00022737"/>
    </source>
</evidence>
<dbReference type="InterPro" id="IPR001611">
    <property type="entry name" value="Leu-rich_rpt"/>
</dbReference>
<keyword evidence="4" id="KW-0677">Repeat</keyword>
<evidence type="ECO:0000256" key="6">
    <source>
        <dbReference type="ARBA" id="ARBA00022840"/>
    </source>
</evidence>
<sequence length="973" mass="110248">MATKEILKVLDELKSDEFLRFKWFLEQEPKGIPASRLDGSMREKTVTLMVERYEIHGAVEVTKKVLAEIPRNDLLQSLSDPSAGPAQPFSPQMPQCASPPSPPPPSPPPSSSPTSNTEVAMAPVAKAQSMKHYTQILKSNLKKKFMCAREASTLNKDKQHLNNIYTELYIAAEDNEDIIMQHEVRQIEMARKHRHKEKPVKPRDMFKLPTGKDSPVKTVLTKGIAGIGKTFLVQRFVLDWAEGRANQDVHLLFPFTLRHLNLKKGQKVSLADLLQECIEETVEINKEALTDIFVALHASGNTNFGKSEFKLLFILDGLDESHLQLDCRTRECQTDRFDVTGSTSVDELLKNLIRGKLFPSARLWITTRPAAASQIHPDFVDIVTEVRGFAKPQKNEYIKKGLTDDEQYSTIISHIKSSQSLHIMCHIPVFCWIAATVLEDVLKTREGTELPKTLTEMYTKFLELQIKQTEWKYHKEKCLHDIKSLAKLAFQQLKKGNLIFYEKDLKESGIEFSEASVLSEMFSEIFKEEWGRNDEDKIFSFVHLSVQEFLAAVYVRMTFINHKRNLMHEPGDMLQCLQMLLTQRSMTKFHRFGIHQALQCPNGHWDLFLRFLLGLSQESCQKLLPDLLKKKGRHSESSQKTVEYIKKKIGENLAVEKSINLIYCLNELNDFYLVDEMQHYHSSGHLSTEELSPAQISALVFILLSSENILDVLDLKKYPASREAQMRLLPAIKVCKKAVLSDCRLSETQCEIVVSALKSQPNHLSQLELSGNNLQDSGVKMLCVGLESPHCRLEALRLRLCGLSETSCGYLVSALKSNPSNLKELDLSDNYLQDSGVKLLCGFLESTHSRLGSLGLKNCRLSETSCEYLVSVLKSSPSHLKHLDLSDNDLQDSGVQQLCTGLEGPQCRLQYLGLKHCRLSETSCGYLVSALKSNPSHLRELDLSFNKLLDPHVKQLSGLTKNPSYRLASVRWK</sequence>
<keyword evidence="11" id="KW-1185">Reference proteome</keyword>
<dbReference type="PROSITE" id="PS50837">
    <property type="entry name" value="NACHT"/>
    <property type="match status" value="1"/>
</dbReference>
<protein>
    <submittedName>
        <fullName evidence="10">NACHT, LRR and PYD domains-containing protein 12-like</fullName>
    </submittedName>
</protein>
<accession>A0A7N8XDB5</accession>
<name>A0A7N8XDB5_9TELE</name>
<reference evidence="10" key="1">
    <citation type="submission" date="2025-08" db="UniProtKB">
        <authorList>
            <consortium name="Ensembl"/>
        </authorList>
    </citation>
    <scope>IDENTIFICATION</scope>
</reference>
<dbReference type="Pfam" id="PF05729">
    <property type="entry name" value="NACHT"/>
    <property type="match status" value="1"/>
</dbReference>
<dbReference type="GO" id="GO:0005524">
    <property type="term" value="F:ATP binding"/>
    <property type="evidence" value="ECO:0007669"/>
    <property type="project" value="UniProtKB-KW"/>
</dbReference>
<dbReference type="PROSITE" id="PS51450">
    <property type="entry name" value="LRR"/>
    <property type="match status" value="1"/>
</dbReference>
<dbReference type="GO" id="GO:0005737">
    <property type="term" value="C:cytoplasm"/>
    <property type="evidence" value="ECO:0007669"/>
    <property type="project" value="UniProtKB-SubCell"/>
</dbReference>
<dbReference type="Pfam" id="PF14484">
    <property type="entry name" value="FISNA"/>
    <property type="match status" value="1"/>
</dbReference>
<dbReference type="Pfam" id="PF17776">
    <property type="entry name" value="NLRC4_HD2"/>
    <property type="match status" value="1"/>
</dbReference>
<evidence type="ECO:0000313" key="10">
    <source>
        <dbReference type="Ensembl" id="ENSMAMP00000047741.1"/>
    </source>
</evidence>
<evidence type="ECO:0000256" key="7">
    <source>
        <dbReference type="SAM" id="MobiDB-lite"/>
    </source>
</evidence>
<dbReference type="Pfam" id="PF17779">
    <property type="entry name" value="WHD_NOD2"/>
    <property type="match status" value="1"/>
</dbReference>
<dbReference type="Gene3D" id="3.80.10.10">
    <property type="entry name" value="Ribonuclease Inhibitor"/>
    <property type="match status" value="1"/>
</dbReference>
<dbReference type="InterPro" id="IPR027417">
    <property type="entry name" value="P-loop_NTPase"/>
</dbReference>
<dbReference type="FunFam" id="3.80.10.10:FF:000100">
    <property type="entry name" value="Si:dkey-11n14.1"/>
    <property type="match status" value="1"/>
</dbReference>
<comment type="subcellular location">
    <subcellularLocation>
        <location evidence="1">Cytoplasm</location>
    </subcellularLocation>
</comment>
<proteinExistence type="predicted"/>
<dbReference type="SMART" id="SM01289">
    <property type="entry name" value="PYRIN"/>
    <property type="match status" value="1"/>
</dbReference>
<feature type="compositionally biased region" description="Pro residues" evidence="7">
    <location>
        <begin position="97"/>
        <end position="111"/>
    </location>
</feature>
<dbReference type="SMART" id="SM01288">
    <property type="entry name" value="FISNA"/>
    <property type="match status" value="1"/>
</dbReference>
<evidence type="ECO:0000256" key="1">
    <source>
        <dbReference type="ARBA" id="ARBA00004496"/>
    </source>
</evidence>
<dbReference type="AlphaFoldDB" id="A0A7N8XDB5"/>
<dbReference type="RefSeq" id="XP_026161486.1">
    <property type="nucleotide sequence ID" value="XM_026305701.1"/>
</dbReference>
<dbReference type="Pfam" id="PF02758">
    <property type="entry name" value="PYRIN"/>
    <property type="match status" value="1"/>
</dbReference>
<dbReference type="PANTHER" id="PTHR24106">
    <property type="entry name" value="NACHT, LRR AND CARD DOMAINS-CONTAINING"/>
    <property type="match status" value="1"/>
</dbReference>
<dbReference type="InterPro" id="IPR032675">
    <property type="entry name" value="LRR_dom_sf"/>
</dbReference>
<keyword evidence="6" id="KW-0067">ATP-binding</keyword>
<dbReference type="SUPFAM" id="SSF52047">
    <property type="entry name" value="RNI-like"/>
    <property type="match status" value="1"/>
</dbReference>
<dbReference type="PROSITE" id="PS50824">
    <property type="entry name" value="DAPIN"/>
    <property type="match status" value="1"/>
</dbReference>
<dbReference type="Ensembl" id="ENSMAMT00000069725.1">
    <property type="protein sequence ID" value="ENSMAMP00000047741.1"/>
    <property type="gene ID" value="ENSMAMG00000027653.1"/>
</dbReference>
<dbReference type="InterPro" id="IPR029495">
    <property type="entry name" value="NACHT-assoc"/>
</dbReference>
<evidence type="ECO:0000256" key="3">
    <source>
        <dbReference type="ARBA" id="ARBA00022614"/>
    </source>
</evidence>
<dbReference type="SMART" id="SM00368">
    <property type="entry name" value="LRR_RI"/>
    <property type="match status" value="7"/>
</dbReference>
<evidence type="ECO:0000259" key="8">
    <source>
        <dbReference type="PROSITE" id="PS50824"/>
    </source>
</evidence>
<reference evidence="10" key="2">
    <citation type="submission" date="2025-09" db="UniProtKB">
        <authorList>
            <consortium name="Ensembl"/>
        </authorList>
    </citation>
    <scope>IDENTIFICATION</scope>
</reference>
<feature type="region of interest" description="Disordered" evidence="7">
    <location>
        <begin position="76"/>
        <end position="118"/>
    </location>
</feature>
<feature type="domain" description="Pyrin" evidence="8">
    <location>
        <begin position="1"/>
        <end position="84"/>
    </location>
</feature>
<evidence type="ECO:0000256" key="5">
    <source>
        <dbReference type="ARBA" id="ARBA00022741"/>
    </source>
</evidence>
<dbReference type="Pfam" id="PF13516">
    <property type="entry name" value="LRR_6"/>
    <property type="match status" value="4"/>
</dbReference>
<dbReference type="RefSeq" id="XP_026161487.1">
    <property type="nucleotide sequence ID" value="XM_026305702.1"/>
</dbReference>
<keyword evidence="3" id="KW-0433">Leucine-rich repeat</keyword>
<dbReference type="InterPro" id="IPR041267">
    <property type="entry name" value="NLRP_HD2"/>
</dbReference>
<dbReference type="SUPFAM" id="SSF47986">
    <property type="entry name" value="DEATH domain"/>
    <property type="match status" value="1"/>
</dbReference>
<dbReference type="FunFam" id="3.40.50.300:FF:000210">
    <property type="entry name" value="Si:dkey-16p6.1"/>
    <property type="match status" value="1"/>
</dbReference>
<dbReference type="GeneID" id="113129681"/>
<feature type="domain" description="NACHT" evidence="9">
    <location>
        <begin position="217"/>
        <end position="371"/>
    </location>
</feature>
<evidence type="ECO:0000259" key="9">
    <source>
        <dbReference type="PROSITE" id="PS50837"/>
    </source>
</evidence>
<keyword evidence="5" id="KW-0547">Nucleotide-binding</keyword>
<evidence type="ECO:0000256" key="2">
    <source>
        <dbReference type="ARBA" id="ARBA00022490"/>
    </source>
</evidence>
<dbReference type="InParanoid" id="A0A7N8XDB5"/>
<dbReference type="InterPro" id="IPR007111">
    <property type="entry name" value="NACHT_NTPase"/>
</dbReference>
<dbReference type="OrthoDB" id="120976at2759"/>
<evidence type="ECO:0000313" key="11">
    <source>
        <dbReference type="Proteomes" id="UP000261640"/>
    </source>
</evidence>
<organism evidence="10 11">
    <name type="scientific">Mastacembelus armatus</name>
    <name type="common">zig-zag eel</name>
    <dbReference type="NCBI Taxonomy" id="205130"/>
    <lineage>
        <taxon>Eukaryota</taxon>
        <taxon>Metazoa</taxon>
        <taxon>Chordata</taxon>
        <taxon>Craniata</taxon>
        <taxon>Vertebrata</taxon>
        <taxon>Euteleostomi</taxon>
        <taxon>Actinopterygii</taxon>
        <taxon>Neopterygii</taxon>
        <taxon>Teleostei</taxon>
        <taxon>Neoteleostei</taxon>
        <taxon>Acanthomorphata</taxon>
        <taxon>Anabantaria</taxon>
        <taxon>Synbranchiformes</taxon>
        <taxon>Mastacembelidae</taxon>
        <taxon>Mastacembelus</taxon>
    </lineage>
</organism>
<dbReference type="InterPro" id="IPR041075">
    <property type="entry name" value="NOD1/2_WH"/>
</dbReference>